<evidence type="ECO:0000313" key="2">
    <source>
        <dbReference type="EMBL" id="NHO64498.1"/>
    </source>
</evidence>
<dbReference type="EMBL" id="JAAONZ010000002">
    <property type="protein sequence ID" value="NHO64498.1"/>
    <property type="molecule type" value="Genomic_DNA"/>
</dbReference>
<accession>A0A9E5JS36</accession>
<keyword evidence="3" id="KW-1185">Reference proteome</keyword>
<dbReference type="InterPro" id="IPR032710">
    <property type="entry name" value="NTF2-like_dom_sf"/>
</dbReference>
<evidence type="ECO:0000259" key="1">
    <source>
        <dbReference type="Pfam" id="PF12680"/>
    </source>
</evidence>
<dbReference type="AlphaFoldDB" id="A0A9E5JS36"/>
<dbReference type="Gene3D" id="3.10.450.50">
    <property type="match status" value="1"/>
</dbReference>
<name>A0A9E5JS36_9GAMM</name>
<organism evidence="2 3">
    <name type="scientific">Pseudomaricurvus hydrocarbonicus</name>
    <dbReference type="NCBI Taxonomy" id="1470433"/>
    <lineage>
        <taxon>Bacteria</taxon>
        <taxon>Pseudomonadati</taxon>
        <taxon>Pseudomonadota</taxon>
        <taxon>Gammaproteobacteria</taxon>
        <taxon>Cellvibrionales</taxon>
        <taxon>Cellvibrionaceae</taxon>
        <taxon>Pseudomaricurvus</taxon>
    </lineage>
</organism>
<feature type="domain" description="SnoaL-like" evidence="1">
    <location>
        <begin position="26"/>
        <end position="120"/>
    </location>
</feature>
<dbReference type="Proteomes" id="UP000787472">
    <property type="component" value="Unassembled WGS sequence"/>
</dbReference>
<reference evidence="2" key="1">
    <citation type="submission" date="2020-03" db="EMBL/GenBank/DDBJ databases">
        <authorList>
            <person name="Guo F."/>
        </authorList>
    </citation>
    <scope>NUCLEOTIDE SEQUENCE</scope>
    <source>
        <strain evidence="2">JCM 30134</strain>
    </source>
</reference>
<dbReference type="RefSeq" id="WP_167181600.1">
    <property type="nucleotide sequence ID" value="NZ_JAAONZ010000002.1"/>
</dbReference>
<sequence length="155" mass="18155">MERAEGLEQTGILEKTVPNVIVQFKELYRNLSHLPVDRFALVYADNIIFRDPVHELRGAADVLGYLETLCERVEFCQFEYLDELIGDDKAYIKWNMNFRHPSLGKEVHSVRGMSHIEFTDRIHYHEDVYDLGEMLYEHIPVLGSATRFLKRRLAA</sequence>
<protein>
    <submittedName>
        <fullName evidence="2">Nuclear transport factor 2 family protein</fullName>
    </submittedName>
</protein>
<gene>
    <name evidence="2" type="ORF">G8770_02925</name>
</gene>
<proteinExistence type="predicted"/>
<dbReference type="InterPro" id="IPR037401">
    <property type="entry name" value="SnoaL-like"/>
</dbReference>
<evidence type="ECO:0000313" key="3">
    <source>
        <dbReference type="Proteomes" id="UP000787472"/>
    </source>
</evidence>
<comment type="caution">
    <text evidence="2">The sequence shown here is derived from an EMBL/GenBank/DDBJ whole genome shotgun (WGS) entry which is preliminary data.</text>
</comment>
<dbReference type="SUPFAM" id="SSF54427">
    <property type="entry name" value="NTF2-like"/>
    <property type="match status" value="1"/>
</dbReference>
<dbReference type="Pfam" id="PF12680">
    <property type="entry name" value="SnoaL_2"/>
    <property type="match status" value="1"/>
</dbReference>